<evidence type="ECO:0000313" key="6">
    <source>
        <dbReference type="EMBL" id="CUA85985.1"/>
    </source>
</evidence>
<feature type="chain" id="PRO_5046687262" description="N-acetylmuramoyl-L-alanine amidase" evidence="4">
    <location>
        <begin position="41"/>
        <end position="435"/>
    </location>
</feature>
<evidence type="ECO:0000256" key="2">
    <source>
        <dbReference type="ARBA" id="ARBA00011901"/>
    </source>
</evidence>
<keyword evidence="4" id="KW-0732">Signal</keyword>
<dbReference type="SMART" id="SM00646">
    <property type="entry name" value="Ami_3"/>
    <property type="match status" value="1"/>
</dbReference>
<dbReference type="InterPro" id="IPR050695">
    <property type="entry name" value="N-acetylmuramoyl_amidase_3"/>
</dbReference>
<dbReference type="InterPro" id="IPR021731">
    <property type="entry name" value="AMIN_dom"/>
</dbReference>
<accession>A0ABM9U1L4</accession>
<feature type="domain" description="MurNAc-LAA" evidence="5">
    <location>
        <begin position="263"/>
        <end position="418"/>
    </location>
</feature>
<evidence type="ECO:0000259" key="5">
    <source>
        <dbReference type="SMART" id="SM00646"/>
    </source>
</evidence>
<gene>
    <name evidence="6" type="ORF">Ga0061061_102320</name>
</gene>
<comment type="catalytic activity">
    <reaction evidence="1">
        <text>Hydrolyzes the link between N-acetylmuramoyl residues and L-amino acid residues in certain cell-wall glycopeptides.</text>
        <dbReference type="EC" id="3.5.1.28"/>
    </reaction>
</comment>
<dbReference type="Pfam" id="PF01520">
    <property type="entry name" value="Amidase_3"/>
    <property type="match status" value="1"/>
</dbReference>
<comment type="caution">
    <text evidence="6">The sequence shown here is derived from an EMBL/GenBank/DDBJ whole genome shotgun (WGS) entry which is preliminary data.</text>
</comment>
<dbReference type="EMBL" id="CYHC01000002">
    <property type="protein sequence ID" value="CUA85985.1"/>
    <property type="molecule type" value="Genomic_DNA"/>
</dbReference>
<dbReference type="PANTHER" id="PTHR30404:SF0">
    <property type="entry name" value="N-ACETYLMURAMOYL-L-ALANINE AMIDASE AMIC"/>
    <property type="match status" value="1"/>
</dbReference>
<feature type="signal peptide" evidence="4">
    <location>
        <begin position="1"/>
        <end position="40"/>
    </location>
</feature>
<evidence type="ECO:0000256" key="4">
    <source>
        <dbReference type="SAM" id="SignalP"/>
    </source>
</evidence>
<dbReference type="Pfam" id="PF11741">
    <property type="entry name" value="AMIN"/>
    <property type="match status" value="1"/>
</dbReference>
<proteinExistence type="predicted"/>
<sequence length="435" mass="46116">MARIGIEAGGKGRAMRHRAAQPFLVCLAAIGLLLAHPATARDSAPQDAVAQDPATPPGAAVAVAADVRAEGAVTRLSLTLSRPVDAKAFLLERPDRVIVDLPEVNFQLPANAGRKGAGVISSYRFGLFAPGRSRIVIDLAQPALVERIDSRALGEGALLVIELSRTDRASYRKTALKPMVEPEPLPASTAQQPVPPVGDKPLIVIDPGHGGVDPGAIGVNGVAEKDVVFAFAERFRQRLEETGRYRVMLTRTSDTFVSLGGRWRMAQKAGASLFISIHADTLSDSSRVRGATIYTGSAFASDAEAERLAAKENLADQIAGVDVVEDPNEIAGILAELTKRETRVFSLDFANKVVNSLRDVVALNKNPLRSAGFIVLKAPDIPSALIELGYLSSAKDADLLVSDAWRDKSSAALVEAVDRFFATRLAAQPDAAVSP</sequence>
<evidence type="ECO:0000256" key="3">
    <source>
        <dbReference type="ARBA" id="ARBA00022801"/>
    </source>
</evidence>
<dbReference type="InterPro" id="IPR002508">
    <property type="entry name" value="MurNAc-LAA_cat"/>
</dbReference>
<dbReference type="PANTHER" id="PTHR30404">
    <property type="entry name" value="N-ACETYLMURAMOYL-L-ALANINE AMIDASE"/>
    <property type="match status" value="1"/>
</dbReference>
<dbReference type="EC" id="3.5.1.28" evidence="2"/>
<keyword evidence="3" id="KW-0378">Hydrolase</keyword>
<evidence type="ECO:0000256" key="1">
    <source>
        <dbReference type="ARBA" id="ARBA00001561"/>
    </source>
</evidence>
<dbReference type="SUPFAM" id="SSF53187">
    <property type="entry name" value="Zn-dependent exopeptidases"/>
    <property type="match status" value="1"/>
</dbReference>
<reference evidence="6 7" key="1">
    <citation type="submission" date="2015-08" db="EMBL/GenBank/DDBJ databases">
        <authorList>
            <person name="Varghese N."/>
        </authorList>
    </citation>
    <scope>NUCLEOTIDE SEQUENCE [LARGE SCALE GENOMIC DNA]</scope>
    <source>
        <strain evidence="6 7">DSM 18167</strain>
    </source>
</reference>
<dbReference type="Gene3D" id="3.40.630.40">
    <property type="entry name" value="Zn-dependent exopeptidases"/>
    <property type="match status" value="1"/>
</dbReference>
<protein>
    <recommendedName>
        <fullName evidence="2">N-acetylmuramoyl-L-alanine amidase</fullName>
        <ecNumber evidence="2">3.5.1.28</ecNumber>
    </recommendedName>
</protein>
<evidence type="ECO:0000313" key="7">
    <source>
        <dbReference type="Proteomes" id="UP000182178"/>
    </source>
</evidence>
<keyword evidence="7" id="KW-1185">Reference proteome</keyword>
<organism evidence="6 7">
    <name type="scientific">Chelatococcus sambhunathii</name>
    <dbReference type="NCBI Taxonomy" id="363953"/>
    <lineage>
        <taxon>Bacteria</taxon>
        <taxon>Pseudomonadati</taxon>
        <taxon>Pseudomonadota</taxon>
        <taxon>Alphaproteobacteria</taxon>
        <taxon>Hyphomicrobiales</taxon>
        <taxon>Chelatococcaceae</taxon>
        <taxon>Chelatococcus</taxon>
    </lineage>
</organism>
<dbReference type="Proteomes" id="UP000182178">
    <property type="component" value="Unassembled WGS sequence"/>
</dbReference>
<dbReference type="CDD" id="cd02696">
    <property type="entry name" value="MurNAc-LAA"/>
    <property type="match status" value="1"/>
</dbReference>
<name>A0ABM9U1L4_9HYPH</name>
<dbReference type="Gene3D" id="2.60.40.3500">
    <property type="match status" value="1"/>
</dbReference>